<dbReference type="AlphaFoldDB" id="A0AAN6MHV6"/>
<sequence>MAKERSGPIRGARPITPGDLDTLWKGEKYREVANRTKYLVRNQLEVPSQIHKAYLRLKERGGDWRTASNEEIFHILGDIPPSWDLPTVFKRRPVPPLESEYHDFMDRIDRCEKAYLGYDGDCEGGRFLDMLNDARNNTSPDSFYQRLRQAGITVKQVIHFASHTTLPYHLLPVYANDHRASRAPGIVTHRRNVFVADLAMFLGKMQESRHKGVSHTSFDTPSADDEYISKGVMKVDRHTFLLDTSLNGGILRAVQEAGHRPAVIMTYFTFWPDGRDQDEKALANVYASDYGITHWLTEYYNIYYRAPGNGFVDCSPTIYIRKPEPGLPLMQRVVDHVVQGDKPRYRGPK</sequence>
<reference evidence="1" key="1">
    <citation type="journal article" date="2023" name="Mol. Phylogenet. Evol.">
        <title>Genome-scale phylogeny and comparative genomics of the fungal order Sordariales.</title>
        <authorList>
            <person name="Hensen N."/>
            <person name="Bonometti L."/>
            <person name="Westerberg I."/>
            <person name="Brannstrom I.O."/>
            <person name="Guillou S."/>
            <person name="Cros-Aarteil S."/>
            <person name="Calhoun S."/>
            <person name="Haridas S."/>
            <person name="Kuo A."/>
            <person name="Mondo S."/>
            <person name="Pangilinan J."/>
            <person name="Riley R."/>
            <person name="LaButti K."/>
            <person name="Andreopoulos B."/>
            <person name="Lipzen A."/>
            <person name="Chen C."/>
            <person name="Yan M."/>
            <person name="Daum C."/>
            <person name="Ng V."/>
            <person name="Clum A."/>
            <person name="Steindorff A."/>
            <person name="Ohm R.A."/>
            <person name="Martin F."/>
            <person name="Silar P."/>
            <person name="Natvig D.O."/>
            <person name="Lalanne C."/>
            <person name="Gautier V."/>
            <person name="Ament-Velasquez S.L."/>
            <person name="Kruys A."/>
            <person name="Hutchinson M.I."/>
            <person name="Powell A.J."/>
            <person name="Barry K."/>
            <person name="Miller A.N."/>
            <person name="Grigoriev I.V."/>
            <person name="Debuchy R."/>
            <person name="Gladieux P."/>
            <person name="Hiltunen Thoren M."/>
            <person name="Johannesson H."/>
        </authorList>
    </citation>
    <scope>NUCLEOTIDE SEQUENCE</scope>
    <source>
        <strain evidence="1">CBS 103.79</strain>
    </source>
</reference>
<organism evidence="1 2">
    <name type="scientific">Staphylotrichum tortipilum</name>
    <dbReference type="NCBI Taxonomy" id="2831512"/>
    <lineage>
        <taxon>Eukaryota</taxon>
        <taxon>Fungi</taxon>
        <taxon>Dikarya</taxon>
        <taxon>Ascomycota</taxon>
        <taxon>Pezizomycotina</taxon>
        <taxon>Sordariomycetes</taxon>
        <taxon>Sordariomycetidae</taxon>
        <taxon>Sordariales</taxon>
        <taxon>Chaetomiaceae</taxon>
        <taxon>Staphylotrichum</taxon>
    </lineage>
</organism>
<accession>A0AAN6MHV6</accession>
<evidence type="ECO:0000313" key="2">
    <source>
        <dbReference type="Proteomes" id="UP001303889"/>
    </source>
</evidence>
<comment type="caution">
    <text evidence="1">The sequence shown here is derived from an EMBL/GenBank/DDBJ whole genome shotgun (WGS) entry which is preliminary data.</text>
</comment>
<protein>
    <submittedName>
        <fullName evidence="1">Uncharacterized protein</fullName>
    </submittedName>
</protein>
<reference evidence="1" key="2">
    <citation type="submission" date="2023-05" db="EMBL/GenBank/DDBJ databases">
        <authorList>
            <consortium name="Lawrence Berkeley National Laboratory"/>
            <person name="Steindorff A."/>
            <person name="Hensen N."/>
            <person name="Bonometti L."/>
            <person name="Westerberg I."/>
            <person name="Brannstrom I.O."/>
            <person name="Guillou S."/>
            <person name="Cros-Aarteil S."/>
            <person name="Calhoun S."/>
            <person name="Haridas S."/>
            <person name="Kuo A."/>
            <person name="Mondo S."/>
            <person name="Pangilinan J."/>
            <person name="Riley R."/>
            <person name="Labutti K."/>
            <person name="Andreopoulos B."/>
            <person name="Lipzen A."/>
            <person name="Chen C."/>
            <person name="Yanf M."/>
            <person name="Daum C."/>
            <person name="Ng V."/>
            <person name="Clum A."/>
            <person name="Ohm R."/>
            <person name="Martin F."/>
            <person name="Silar P."/>
            <person name="Natvig D."/>
            <person name="Lalanne C."/>
            <person name="Gautier V."/>
            <person name="Ament-Velasquez S.L."/>
            <person name="Kruys A."/>
            <person name="Hutchinson M.I."/>
            <person name="Powell A.J."/>
            <person name="Barry K."/>
            <person name="Miller A.N."/>
            <person name="Grigoriev I.V."/>
            <person name="Debuchy R."/>
            <person name="Gladieux P."/>
            <person name="Thoren M.H."/>
            <person name="Johannesson H."/>
        </authorList>
    </citation>
    <scope>NUCLEOTIDE SEQUENCE</scope>
    <source>
        <strain evidence="1">CBS 103.79</strain>
    </source>
</reference>
<gene>
    <name evidence="1" type="ORF">C8A05DRAFT_17440</name>
</gene>
<evidence type="ECO:0000313" key="1">
    <source>
        <dbReference type="EMBL" id="KAK3900218.1"/>
    </source>
</evidence>
<keyword evidence="2" id="KW-1185">Reference proteome</keyword>
<dbReference type="EMBL" id="MU855694">
    <property type="protein sequence ID" value="KAK3900218.1"/>
    <property type="molecule type" value="Genomic_DNA"/>
</dbReference>
<name>A0AAN6MHV6_9PEZI</name>
<dbReference type="Proteomes" id="UP001303889">
    <property type="component" value="Unassembled WGS sequence"/>
</dbReference>
<proteinExistence type="predicted"/>